<dbReference type="EMBL" id="VSSQ01001187">
    <property type="protein sequence ID" value="MPM06007.1"/>
    <property type="molecule type" value="Genomic_DNA"/>
</dbReference>
<dbReference type="AlphaFoldDB" id="A0A644WQS5"/>
<feature type="transmembrane region" description="Helical" evidence="1">
    <location>
        <begin position="87"/>
        <end position="105"/>
    </location>
</feature>
<gene>
    <name evidence="2" type="ORF">SDC9_52302</name>
</gene>
<accession>A0A644WQS5</accession>
<evidence type="ECO:0000256" key="1">
    <source>
        <dbReference type="SAM" id="Phobius"/>
    </source>
</evidence>
<reference evidence="2" key="1">
    <citation type="submission" date="2019-08" db="EMBL/GenBank/DDBJ databases">
        <authorList>
            <person name="Kucharzyk K."/>
            <person name="Murdoch R.W."/>
            <person name="Higgins S."/>
            <person name="Loffler F."/>
        </authorList>
    </citation>
    <scope>NUCLEOTIDE SEQUENCE</scope>
</reference>
<evidence type="ECO:0000313" key="2">
    <source>
        <dbReference type="EMBL" id="MPM06007.1"/>
    </source>
</evidence>
<name>A0A644WQS5_9ZZZZ</name>
<proteinExistence type="predicted"/>
<keyword evidence="1" id="KW-1133">Transmembrane helix</keyword>
<feature type="transmembrane region" description="Helical" evidence="1">
    <location>
        <begin position="12"/>
        <end position="34"/>
    </location>
</feature>
<feature type="transmembrane region" description="Helical" evidence="1">
    <location>
        <begin position="176"/>
        <end position="196"/>
    </location>
</feature>
<feature type="transmembrane region" description="Helical" evidence="1">
    <location>
        <begin position="46"/>
        <end position="67"/>
    </location>
</feature>
<feature type="transmembrane region" description="Helical" evidence="1">
    <location>
        <begin position="146"/>
        <end position="169"/>
    </location>
</feature>
<feature type="transmembrane region" description="Helical" evidence="1">
    <location>
        <begin position="216"/>
        <end position="236"/>
    </location>
</feature>
<organism evidence="2">
    <name type="scientific">bioreactor metagenome</name>
    <dbReference type="NCBI Taxonomy" id="1076179"/>
    <lineage>
        <taxon>unclassified sequences</taxon>
        <taxon>metagenomes</taxon>
        <taxon>ecological metagenomes</taxon>
    </lineage>
</organism>
<comment type="caution">
    <text evidence="2">The sequence shown here is derived from an EMBL/GenBank/DDBJ whole genome shotgun (WGS) entry which is preliminary data.</text>
</comment>
<keyword evidence="1" id="KW-0472">Membrane</keyword>
<keyword evidence="1" id="KW-0812">Transmembrane</keyword>
<sequence length="245" mass="26968">MNMNIRPTFRFQFVVFLKGAIVMFLIMTAIMTAFMSLTVGVDSQTVIMSFSGYGFATMIFMFVMGIVNVRSDLRISLQFGVSRRTSFICEVLAALSTSVLLAVAGEVLNGVAQAISADKSNIFVADLYQLIYVGTNTPRLSVGQHIMSILFNTGFALSVCLVGMFFSLMFWRLNKFWTIVAALCIPVVINVGPIILYRLGFDIVAFGRWLAASPLNFMLCFAGVGLIAGTIDWMLLRKANILAAR</sequence>
<protein>
    <submittedName>
        <fullName evidence="2">Uncharacterized protein</fullName>
    </submittedName>
</protein>